<dbReference type="Gene3D" id="3.30.2010.10">
    <property type="entry name" value="Metalloproteases ('zincins'), catalytic domain"/>
    <property type="match status" value="1"/>
</dbReference>
<organism evidence="2 3">
    <name type="scientific">Thermomonas haemolytica</name>
    <dbReference type="NCBI Taxonomy" id="141949"/>
    <lineage>
        <taxon>Bacteria</taxon>
        <taxon>Pseudomonadati</taxon>
        <taxon>Pseudomonadota</taxon>
        <taxon>Gammaproteobacteria</taxon>
        <taxon>Lysobacterales</taxon>
        <taxon>Lysobacteraceae</taxon>
        <taxon>Thermomonas</taxon>
    </lineage>
</organism>
<dbReference type="OrthoDB" id="9811177at2"/>
<dbReference type="PANTHER" id="PTHR30399">
    <property type="entry name" value="UNCHARACTERIZED PROTEIN YGJP"/>
    <property type="match status" value="1"/>
</dbReference>
<dbReference type="CDD" id="cd07344">
    <property type="entry name" value="M48_yhfN_like"/>
    <property type="match status" value="1"/>
</dbReference>
<dbReference type="PANTHER" id="PTHR30399:SF1">
    <property type="entry name" value="UTP PYROPHOSPHATASE"/>
    <property type="match status" value="1"/>
</dbReference>
<name>A0A4R3N9K5_9GAMM</name>
<dbReference type="RefSeq" id="WP_114959405.1">
    <property type="nucleotide sequence ID" value="NZ_MSZW01000036.1"/>
</dbReference>
<reference evidence="2 3" key="1">
    <citation type="submission" date="2019-03" db="EMBL/GenBank/DDBJ databases">
        <title>Genomic Encyclopedia of Type Strains, Phase IV (KMG-IV): sequencing the most valuable type-strain genomes for metagenomic binning, comparative biology and taxonomic classification.</title>
        <authorList>
            <person name="Goeker M."/>
        </authorList>
    </citation>
    <scope>NUCLEOTIDE SEQUENCE [LARGE SCALE GENOMIC DNA]</scope>
    <source>
        <strain evidence="2 3">DSM 13605</strain>
    </source>
</reference>
<keyword evidence="3" id="KW-1185">Reference proteome</keyword>
<accession>A0A4R3N9K5</accession>
<comment type="caution">
    <text evidence="2">The sequence shown here is derived from an EMBL/GenBank/DDBJ whole genome shotgun (WGS) entry which is preliminary data.</text>
</comment>
<sequence length="264" mass="29170">MRALFRLLVPARGASAAPATRRETVALALADGREISVLRVRDPRARRLRLSVSERGARLTVPPGTSLAAGERFLHQHRDWLAAQLQAHAADAQAPLLRGQTASLPLRGQEVPLRWAEGRAARLQAEADGLVFAAPARAGDAALRRVLRDFYEAQARADVGRWLPAYLPGLPRAPRRIVFKRTTSLWGSLAPDGTLALDLALVLAPPAAFEYVLVHELCHLLHADHSPRFWQAVEQRCPGWRQQREVLRADGRRLKARLRALLAG</sequence>
<proteinExistence type="predicted"/>
<dbReference type="InterPro" id="IPR002725">
    <property type="entry name" value="YgjP-like_metallopeptidase"/>
</dbReference>
<dbReference type="AlphaFoldDB" id="A0A4R3N9K5"/>
<dbReference type="InterPro" id="IPR053136">
    <property type="entry name" value="UTP_pyrophosphatase-like"/>
</dbReference>
<protein>
    <recommendedName>
        <fullName evidence="1">YgjP-like metallopeptidase domain-containing protein</fullName>
    </recommendedName>
</protein>
<evidence type="ECO:0000259" key="1">
    <source>
        <dbReference type="Pfam" id="PF01863"/>
    </source>
</evidence>
<dbReference type="Pfam" id="PF01863">
    <property type="entry name" value="YgjP-like"/>
    <property type="match status" value="1"/>
</dbReference>
<feature type="domain" description="YgjP-like metallopeptidase" evidence="1">
    <location>
        <begin position="46"/>
        <end position="248"/>
    </location>
</feature>
<dbReference type="Proteomes" id="UP000295414">
    <property type="component" value="Unassembled WGS sequence"/>
</dbReference>
<dbReference type="EMBL" id="SMAP01000002">
    <property type="protein sequence ID" value="TCT25318.1"/>
    <property type="molecule type" value="Genomic_DNA"/>
</dbReference>
<gene>
    <name evidence="2" type="ORF">EDC34_102206</name>
</gene>
<evidence type="ECO:0000313" key="2">
    <source>
        <dbReference type="EMBL" id="TCT25318.1"/>
    </source>
</evidence>
<evidence type="ECO:0000313" key="3">
    <source>
        <dbReference type="Proteomes" id="UP000295414"/>
    </source>
</evidence>